<gene>
    <name evidence="2" type="ORF">MCBB_0178</name>
</gene>
<evidence type="ECO:0000256" key="1">
    <source>
        <dbReference type="SAM" id="Phobius"/>
    </source>
</evidence>
<evidence type="ECO:0000313" key="2">
    <source>
        <dbReference type="EMBL" id="SCG84766.1"/>
    </source>
</evidence>
<name>A0A1D3KZQ3_9EURY</name>
<reference evidence="2 3" key="1">
    <citation type="submission" date="2016-08" db="EMBL/GenBank/DDBJ databases">
        <authorList>
            <person name="Seilhamer J.J."/>
        </authorList>
    </citation>
    <scope>NUCLEOTIDE SEQUENCE [LARGE SCALE GENOMIC DNA]</scope>
    <source>
        <strain evidence="2">Buetzberg</strain>
    </source>
</reference>
<dbReference type="STRING" id="118062.MCBB_0178"/>
<dbReference type="AlphaFoldDB" id="A0A1D3KZQ3"/>
<protein>
    <submittedName>
        <fullName evidence="2">Region of a membrane-bound protein predicted to be embedded in the membrane</fullName>
    </submittedName>
</protein>
<organism evidence="2 3">
    <name type="scientific">Methanobacterium congolense</name>
    <dbReference type="NCBI Taxonomy" id="118062"/>
    <lineage>
        <taxon>Archaea</taxon>
        <taxon>Methanobacteriati</taxon>
        <taxon>Methanobacteriota</taxon>
        <taxon>Methanomada group</taxon>
        <taxon>Methanobacteria</taxon>
        <taxon>Methanobacteriales</taxon>
        <taxon>Methanobacteriaceae</taxon>
        <taxon>Methanobacterium</taxon>
    </lineage>
</organism>
<keyword evidence="1" id="KW-1133">Transmembrane helix</keyword>
<sequence length="88" mass="9461">MAAVSFVCVAVLVIEALLSLMGYSSSEGTAHHPLIRLLGWIIGAIVAVGLYNLIKGPKPEGEEVKNKTPVTSDKISMKLEEKRDIGKK</sequence>
<keyword evidence="3" id="KW-1185">Reference proteome</keyword>
<accession>A0A1D3KZQ3</accession>
<feature type="transmembrane region" description="Helical" evidence="1">
    <location>
        <begin position="34"/>
        <end position="54"/>
    </location>
</feature>
<dbReference type="Proteomes" id="UP000094707">
    <property type="component" value="Chromosome I"/>
</dbReference>
<dbReference type="EMBL" id="LT607756">
    <property type="protein sequence ID" value="SCG84766.1"/>
    <property type="molecule type" value="Genomic_DNA"/>
</dbReference>
<keyword evidence="1" id="KW-0472">Membrane</keyword>
<evidence type="ECO:0000313" key="3">
    <source>
        <dbReference type="Proteomes" id="UP000094707"/>
    </source>
</evidence>
<dbReference type="KEGG" id="mcub:MCBB_0178"/>
<proteinExistence type="predicted"/>
<keyword evidence="1" id="KW-0812">Transmembrane</keyword>